<feature type="region of interest" description="Disordered" evidence="1">
    <location>
        <begin position="51"/>
        <end position="74"/>
    </location>
</feature>
<dbReference type="AlphaFoldDB" id="A0AAE1BB48"/>
<keyword evidence="3" id="KW-1185">Reference proteome</keyword>
<evidence type="ECO:0000256" key="1">
    <source>
        <dbReference type="SAM" id="MobiDB-lite"/>
    </source>
</evidence>
<organism evidence="2 3">
    <name type="scientific">Elysia crispata</name>
    <name type="common">lettuce slug</name>
    <dbReference type="NCBI Taxonomy" id="231223"/>
    <lineage>
        <taxon>Eukaryota</taxon>
        <taxon>Metazoa</taxon>
        <taxon>Spiralia</taxon>
        <taxon>Lophotrochozoa</taxon>
        <taxon>Mollusca</taxon>
        <taxon>Gastropoda</taxon>
        <taxon>Heterobranchia</taxon>
        <taxon>Euthyneura</taxon>
        <taxon>Panpulmonata</taxon>
        <taxon>Sacoglossa</taxon>
        <taxon>Placobranchoidea</taxon>
        <taxon>Plakobranchidae</taxon>
        <taxon>Elysia</taxon>
    </lineage>
</organism>
<evidence type="ECO:0000313" key="3">
    <source>
        <dbReference type="Proteomes" id="UP001283361"/>
    </source>
</evidence>
<dbReference type="EMBL" id="JAWDGP010000207">
    <property type="protein sequence ID" value="KAK3802865.1"/>
    <property type="molecule type" value="Genomic_DNA"/>
</dbReference>
<reference evidence="2" key="1">
    <citation type="journal article" date="2023" name="G3 (Bethesda)">
        <title>A reference genome for the long-term kleptoplast-retaining sea slug Elysia crispata morphotype clarki.</title>
        <authorList>
            <person name="Eastman K.E."/>
            <person name="Pendleton A.L."/>
            <person name="Shaikh M.A."/>
            <person name="Suttiyut T."/>
            <person name="Ogas R."/>
            <person name="Tomko P."/>
            <person name="Gavelis G."/>
            <person name="Widhalm J.R."/>
            <person name="Wisecaver J.H."/>
        </authorList>
    </citation>
    <scope>NUCLEOTIDE SEQUENCE</scope>
    <source>
        <strain evidence="2">ECLA1</strain>
    </source>
</reference>
<name>A0AAE1BB48_9GAST</name>
<dbReference type="Proteomes" id="UP001283361">
    <property type="component" value="Unassembled WGS sequence"/>
</dbReference>
<comment type="caution">
    <text evidence="2">The sequence shown here is derived from an EMBL/GenBank/DDBJ whole genome shotgun (WGS) entry which is preliminary data.</text>
</comment>
<sequence length="90" mass="10277">MFMRLQDFEMHLSSLYNELQLQRKATVMVLIGASHPPKAMIVGTKIVPLAQEKQKRESSPNVGQRSDDEDVPLSRLFSVERAKVIPMMNH</sequence>
<gene>
    <name evidence="2" type="ORF">RRG08_039933</name>
</gene>
<accession>A0AAE1BB48</accession>
<evidence type="ECO:0000313" key="2">
    <source>
        <dbReference type="EMBL" id="KAK3802865.1"/>
    </source>
</evidence>
<proteinExistence type="predicted"/>
<protein>
    <submittedName>
        <fullName evidence="2">Uncharacterized protein</fullName>
    </submittedName>
</protein>